<feature type="domain" description="Oxidoreductase molybdopterin-binding" evidence="1">
    <location>
        <begin position="59"/>
        <end position="142"/>
    </location>
</feature>
<dbReference type="InterPro" id="IPR036374">
    <property type="entry name" value="OxRdtase_Mopterin-bd_sf"/>
</dbReference>
<evidence type="ECO:0000313" key="3">
    <source>
        <dbReference type="Proteomes" id="UP000244940"/>
    </source>
</evidence>
<dbReference type="SUPFAM" id="SSF56524">
    <property type="entry name" value="Oxidoreductase molybdopterin-binding domain"/>
    <property type="match status" value="1"/>
</dbReference>
<protein>
    <submittedName>
        <fullName evidence="2">Oxidoreductase</fullName>
    </submittedName>
</protein>
<name>A0A2U2C5V8_9RHOB</name>
<dbReference type="Pfam" id="PF00174">
    <property type="entry name" value="Oxidored_molyb"/>
    <property type="match status" value="1"/>
</dbReference>
<dbReference type="GeneID" id="94366875"/>
<sequence length="169" mass="18478">MRYSLRFPALLVLFVAAIPLFLGARPALAQETVLVIERSGDALALTRDDLRALPQEVFTTGTIWTEGVTEFTGVPLRALLDLAGVGAAGSEAPQAVSVIAANDYAIDIPLSEIGDRYPVVAYLRDGQEFSLRDNGPLWIVYPFDAAPSFRTDEIYARSVWQLARIRVTP</sequence>
<proteinExistence type="predicted"/>
<dbReference type="RefSeq" id="WP_109534822.1">
    <property type="nucleotide sequence ID" value="NZ_QEYD01000012.1"/>
</dbReference>
<dbReference type="Proteomes" id="UP000244940">
    <property type="component" value="Unassembled WGS sequence"/>
</dbReference>
<keyword evidence="3" id="KW-1185">Reference proteome</keyword>
<reference evidence="2 3" key="1">
    <citation type="submission" date="2018-05" db="EMBL/GenBank/DDBJ databases">
        <title>Pararhodobacter marina sp. nov., isolated from deep-sea water of the Indian Ocean.</title>
        <authorList>
            <person name="Lai Q.Sr."/>
            <person name="Liu X."/>
            <person name="Shao Z."/>
        </authorList>
    </citation>
    <scope>NUCLEOTIDE SEQUENCE [LARGE SCALE GENOMIC DNA]</scope>
    <source>
        <strain evidence="2 3">CIC4N-9</strain>
    </source>
</reference>
<dbReference type="AlphaFoldDB" id="A0A2U2C5V8"/>
<dbReference type="EMBL" id="QEYD01000012">
    <property type="protein sequence ID" value="PWE27278.1"/>
    <property type="molecule type" value="Genomic_DNA"/>
</dbReference>
<comment type="caution">
    <text evidence="2">The sequence shown here is derived from an EMBL/GenBank/DDBJ whole genome shotgun (WGS) entry which is preliminary data.</text>
</comment>
<gene>
    <name evidence="2" type="ORF">C4N9_18425</name>
</gene>
<dbReference type="InterPro" id="IPR000572">
    <property type="entry name" value="OxRdtase_Mopterin-bd_dom"/>
</dbReference>
<evidence type="ECO:0000313" key="2">
    <source>
        <dbReference type="EMBL" id="PWE27278.1"/>
    </source>
</evidence>
<organism evidence="2 3">
    <name type="scientific">Pararhodobacter marinus</name>
    <dbReference type="NCBI Taxonomy" id="2184063"/>
    <lineage>
        <taxon>Bacteria</taxon>
        <taxon>Pseudomonadati</taxon>
        <taxon>Pseudomonadota</taxon>
        <taxon>Alphaproteobacteria</taxon>
        <taxon>Rhodobacterales</taxon>
        <taxon>Paracoccaceae</taxon>
        <taxon>Pararhodobacter</taxon>
    </lineage>
</organism>
<accession>A0A2U2C5V8</accession>
<dbReference type="Gene3D" id="3.90.420.10">
    <property type="entry name" value="Oxidoreductase, molybdopterin-binding domain"/>
    <property type="match status" value="1"/>
</dbReference>
<evidence type="ECO:0000259" key="1">
    <source>
        <dbReference type="Pfam" id="PF00174"/>
    </source>
</evidence>
<dbReference type="OrthoDB" id="9798763at2"/>